<dbReference type="InterPro" id="IPR021352">
    <property type="entry name" value="DUF2971"/>
</dbReference>
<dbReference type="RefSeq" id="WP_116274011.1">
    <property type="nucleotide sequence ID" value="NZ_KZ859521.1"/>
</dbReference>
<dbReference type="Pfam" id="PF11185">
    <property type="entry name" value="DUF2971"/>
    <property type="match status" value="1"/>
</dbReference>
<name>A0A3E1BGT0_RHILT</name>
<evidence type="ECO:0000313" key="2">
    <source>
        <dbReference type="Proteomes" id="UP000256748"/>
    </source>
</evidence>
<dbReference type="EMBL" id="NAOO01000018">
    <property type="protein sequence ID" value="RFB92315.1"/>
    <property type="molecule type" value="Genomic_DNA"/>
</dbReference>
<reference evidence="1 2" key="1">
    <citation type="submission" date="2017-03" db="EMBL/GenBank/DDBJ databases">
        <title>Genome analysis of Rhizobial strains effectives or ineffectives for nitrogen fixation isolated from bean seeds.</title>
        <authorList>
            <person name="Peralta H."/>
            <person name="Aguilar-Vera A."/>
            <person name="Mora Y."/>
            <person name="Vargas-Lagunas C."/>
            <person name="Girard L."/>
            <person name="Mora J."/>
        </authorList>
    </citation>
    <scope>NUCLEOTIDE SEQUENCE [LARGE SCALE GENOMIC DNA]</scope>
    <source>
        <strain evidence="1 2">CCGM5</strain>
    </source>
</reference>
<comment type="caution">
    <text evidence="1">The sequence shown here is derived from an EMBL/GenBank/DDBJ whole genome shotgun (WGS) entry which is preliminary data.</text>
</comment>
<dbReference type="Proteomes" id="UP000256748">
    <property type="component" value="Unassembled WGS sequence"/>
</dbReference>
<accession>A0A3E1BGT0</accession>
<sequence>MIDFERDPIRPELWNNQRETLYHYCSASTFQLIASNKTVRLSDLAQSNDSAEGEWYWSVLRNVVGDIAPQWLDQTRAYHAAQGNATLGLCLTEDDDLLSQWRGYADDGRGVCIGFSASALFRLAEEIGEGKPRLYRVEYNEDDQRRVAEWVSERQGSRKTTDHIIENSDYFQFAFKNNGFREEREWRLMAIKPLAQCDYTARADRLVPILVLPLSPAAIVSVRLGPRNNTPPEVVRGMLARYGFHETVVETATATYR</sequence>
<dbReference type="AlphaFoldDB" id="A0A3E1BGT0"/>
<proteinExistence type="predicted"/>
<evidence type="ECO:0000313" key="1">
    <source>
        <dbReference type="EMBL" id="RFB92315.1"/>
    </source>
</evidence>
<gene>
    <name evidence="1" type="ORF">B5K10_16010</name>
</gene>
<organism evidence="1 2">
    <name type="scientific">Rhizobium leguminosarum bv. trifolii</name>
    <dbReference type="NCBI Taxonomy" id="386"/>
    <lineage>
        <taxon>Bacteria</taxon>
        <taxon>Pseudomonadati</taxon>
        <taxon>Pseudomonadota</taxon>
        <taxon>Alphaproteobacteria</taxon>
        <taxon>Hyphomicrobiales</taxon>
        <taxon>Rhizobiaceae</taxon>
        <taxon>Rhizobium/Agrobacterium group</taxon>
        <taxon>Rhizobium</taxon>
    </lineage>
</organism>
<protein>
    <recommendedName>
        <fullName evidence="3">DUF2971 domain-containing protein</fullName>
    </recommendedName>
</protein>
<evidence type="ECO:0008006" key="3">
    <source>
        <dbReference type="Google" id="ProtNLM"/>
    </source>
</evidence>